<keyword evidence="1" id="KW-0175">Coiled coil</keyword>
<evidence type="ECO:0000313" key="2">
    <source>
        <dbReference type="EMBL" id="AIN97907.1"/>
    </source>
</evidence>
<dbReference type="InterPro" id="IPR033362">
    <property type="entry name" value="SSNA1_fam"/>
</dbReference>
<evidence type="ECO:0008006" key="4">
    <source>
        <dbReference type="Google" id="ProtNLM"/>
    </source>
</evidence>
<dbReference type="GeneID" id="22574624"/>
<keyword evidence="3" id="KW-1185">Reference proteome</keyword>
<dbReference type="eggNOG" id="ENOG502TNA7">
    <property type="taxonomic scope" value="Eukaryota"/>
</dbReference>
<dbReference type="OrthoDB" id="295355at2759"/>
<proteinExistence type="predicted"/>
<dbReference type="GO" id="GO:0036064">
    <property type="term" value="C:ciliary basal body"/>
    <property type="evidence" value="ECO:0007669"/>
    <property type="project" value="TreeGrafter"/>
</dbReference>
<organism evidence="2 3">
    <name type="scientific">Leishmania panamensis</name>
    <dbReference type="NCBI Taxonomy" id="5679"/>
    <lineage>
        <taxon>Eukaryota</taxon>
        <taxon>Discoba</taxon>
        <taxon>Euglenozoa</taxon>
        <taxon>Kinetoplastea</taxon>
        <taxon>Metakinetoplastina</taxon>
        <taxon>Trypanosomatida</taxon>
        <taxon>Trypanosomatidae</taxon>
        <taxon>Leishmaniinae</taxon>
        <taxon>Leishmania</taxon>
        <taxon>Leishmania guyanensis species complex</taxon>
    </lineage>
</organism>
<dbReference type="PANTHER" id="PTHR28661">
    <property type="entry name" value="SJOEGREN SYNDROME NUCLEAR AUTOANTIGEN 1"/>
    <property type="match status" value="1"/>
</dbReference>
<dbReference type="Proteomes" id="UP000063063">
    <property type="component" value="Chromosome 20"/>
</dbReference>
<protein>
    <recommendedName>
        <fullName evidence="4">Sjogren s syndrome nuclear autoantigen 1</fullName>
    </recommendedName>
</protein>
<dbReference type="VEuPathDB" id="TriTrypDB:LPMP_204130"/>
<dbReference type="PANTHER" id="PTHR28661:SF1">
    <property type="entry name" value="MICROTUBULE NUCLEATION FACTOR SSNA1"/>
    <property type="match status" value="1"/>
</dbReference>
<gene>
    <name evidence="2" type="ORF">LPMP_204130</name>
</gene>
<feature type="coiled-coil region" evidence="1">
    <location>
        <begin position="12"/>
        <end position="74"/>
    </location>
</feature>
<dbReference type="RefSeq" id="XP_010698614.1">
    <property type="nucleotide sequence ID" value="XM_010700312.1"/>
</dbReference>
<accession>A0A088RP84</accession>
<dbReference type="KEGG" id="lpan:LPMP_204130"/>
<dbReference type="AlphaFoldDB" id="A0A088RP84"/>
<evidence type="ECO:0000256" key="1">
    <source>
        <dbReference type="SAM" id="Coils"/>
    </source>
</evidence>
<dbReference type="VEuPathDB" id="TriTrypDB:LPAL13_200047400"/>
<evidence type="ECO:0000313" key="3">
    <source>
        <dbReference type="Proteomes" id="UP000063063"/>
    </source>
</evidence>
<name>A0A088RP84_LEIPA</name>
<dbReference type="EMBL" id="CP009389">
    <property type="protein sequence ID" value="AIN97907.1"/>
    <property type="molecule type" value="Genomic_DNA"/>
</dbReference>
<reference evidence="2 3" key="1">
    <citation type="journal article" date="2015" name="Sci. Rep.">
        <title>The genome of Leishmania panamensis: insights into genomics of the L. (Viannia) subgenus.</title>
        <authorList>
            <person name="Llanes A."/>
            <person name="Restrepo C.M."/>
            <person name="Vecchio G.D."/>
            <person name="Anguizola F.J."/>
            <person name="Lleonart R."/>
        </authorList>
    </citation>
    <scope>NUCLEOTIDE SEQUENCE [LARGE SCALE GENOMIC DNA]</scope>
    <source>
        <strain evidence="2 3">MHOM/PA/94/PSC-1</strain>
    </source>
</reference>
<sequence length="108" mass="11934">MAALGSDVQATSVELVSVIEKMKERKARLEEQISAEEAEYEGLLAEVRTMQERLAALRDSVAKKQAVRADLERTISETYSAFKSILDASKKLLSTAKEESSALKSQIE</sequence>